<protein>
    <submittedName>
        <fullName evidence="2">Uncharacterized protein</fullName>
    </submittedName>
</protein>
<reference evidence="2 3" key="1">
    <citation type="journal article" date="2014" name="Genome Announc.">
        <title>Draft Genome Sequence of Propane- and Butane-Oxidizing Actinobacterium Rhodococcus ruber IEGM 231.</title>
        <authorList>
            <person name="Ivshina I.B."/>
            <person name="Kuyukina M.S."/>
            <person name="Krivoruchko A.V."/>
            <person name="Barbe V."/>
            <person name="Fischer C."/>
        </authorList>
    </citation>
    <scope>NUCLEOTIDE SEQUENCE [LARGE SCALE GENOMIC DNA]</scope>
</reference>
<proteinExistence type="predicted"/>
<organism evidence="2 3">
    <name type="scientific">Rhodococcus ruber</name>
    <dbReference type="NCBI Taxonomy" id="1830"/>
    <lineage>
        <taxon>Bacteria</taxon>
        <taxon>Bacillati</taxon>
        <taxon>Actinomycetota</taxon>
        <taxon>Actinomycetes</taxon>
        <taxon>Mycobacteriales</taxon>
        <taxon>Nocardiaceae</taxon>
        <taxon>Rhodococcus</taxon>
    </lineage>
</organism>
<dbReference type="Proteomes" id="UP000042997">
    <property type="component" value="Unassembled WGS sequence"/>
</dbReference>
<name>A0A098BFU3_9NOCA</name>
<evidence type="ECO:0000313" key="3">
    <source>
        <dbReference type="Proteomes" id="UP000042997"/>
    </source>
</evidence>
<dbReference type="EMBL" id="CCSD01000030">
    <property type="protein sequence ID" value="CDZ87120.1"/>
    <property type="molecule type" value="Genomic_DNA"/>
</dbReference>
<dbReference type="AlphaFoldDB" id="A0A098BFU3"/>
<sequence length="124" mass="13607">MQAYQHSPCQIRSLHLDQDGSITFFSSTTPTEVSSASNTRARRIIEAGCTPVVVNRSKNARSAELNVTGRFFCEGMTTVLTGRGKGKSAAPTVTKQDRTKQRHAPSRRCGRIEEPVHAAVTYLE</sequence>
<feature type="region of interest" description="Disordered" evidence="1">
    <location>
        <begin position="83"/>
        <end position="107"/>
    </location>
</feature>
<evidence type="ECO:0000313" key="2">
    <source>
        <dbReference type="EMBL" id="CDZ87120.1"/>
    </source>
</evidence>
<evidence type="ECO:0000256" key="1">
    <source>
        <dbReference type="SAM" id="MobiDB-lite"/>
    </source>
</evidence>
<gene>
    <name evidence="2" type="ORF">RHRU231_210046</name>
</gene>
<accession>A0A098BFU3</accession>